<feature type="domain" description="Major facilitator superfamily (MFS) profile" evidence="7">
    <location>
        <begin position="5"/>
        <end position="427"/>
    </location>
</feature>
<evidence type="ECO:0000313" key="8">
    <source>
        <dbReference type="EMBL" id="TVP39794.1"/>
    </source>
</evidence>
<accession>A0A557ST71</accession>
<evidence type="ECO:0000256" key="4">
    <source>
        <dbReference type="ARBA" id="ARBA00022989"/>
    </source>
</evidence>
<organism evidence="8 9">
    <name type="scientific">Candidatus Nitrosocosmicus arcticus</name>
    <dbReference type="NCBI Taxonomy" id="2035267"/>
    <lineage>
        <taxon>Archaea</taxon>
        <taxon>Nitrososphaerota</taxon>
        <taxon>Nitrososphaeria</taxon>
        <taxon>Nitrososphaerales</taxon>
        <taxon>Nitrososphaeraceae</taxon>
        <taxon>Candidatus Nitrosocosmicus</taxon>
    </lineage>
</organism>
<dbReference type="Gene3D" id="1.20.1250.20">
    <property type="entry name" value="MFS general substrate transporter like domains"/>
    <property type="match status" value="1"/>
</dbReference>
<feature type="transmembrane region" description="Helical" evidence="6">
    <location>
        <begin position="288"/>
        <end position="305"/>
    </location>
</feature>
<keyword evidence="5 6" id="KW-0472">Membrane</keyword>
<dbReference type="InterPro" id="IPR011701">
    <property type="entry name" value="MFS"/>
</dbReference>
<dbReference type="CDD" id="cd17330">
    <property type="entry name" value="MFS_SLC46_TetA_like"/>
    <property type="match status" value="1"/>
</dbReference>
<gene>
    <name evidence="8" type="ORF">NARC_110005</name>
</gene>
<feature type="transmembrane region" description="Helical" evidence="6">
    <location>
        <begin position="183"/>
        <end position="201"/>
    </location>
</feature>
<evidence type="ECO:0000256" key="6">
    <source>
        <dbReference type="SAM" id="Phobius"/>
    </source>
</evidence>
<protein>
    <submittedName>
        <fullName evidence="8">MFS family permease</fullName>
    </submittedName>
</protein>
<name>A0A557ST71_9ARCH</name>
<feature type="transmembrane region" description="Helical" evidence="6">
    <location>
        <begin position="340"/>
        <end position="362"/>
    </location>
</feature>
<comment type="subcellular location">
    <subcellularLocation>
        <location evidence="1">Membrane</location>
        <topology evidence="1">Multi-pass membrane protein</topology>
    </subcellularLocation>
</comment>
<dbReference type="Proteomes" id="UP000315289">
    <property type="component" value="Unassembled WGS sequence"/>
</dbReference>
<evidence type="ECO:0000256" key="3">
    <source>
        <dbReference type="ARBA" id="ARBA00022692"/>
    </source>
</evidence>
<feature type="transmembrane region" description="Helical" evidence="6">
    <location>
        <begin position="38"/>
        <end position="59"/>
    </location>
</feature>
<feature type="transmembrane region" description="Helical" evidence="6">
    <location>
        <begin position="98"/>
        <end position="120"/>
    </location>
</feature>
<dbReference type="GO" id="GO:0016020">
    <property type="term" value="C:membrane"/>
    <property type="evidence" value="ECO:0007669"/>
    <property type="project" value="UniProtKB-SubCell"/>
</dbReference>
<evidence type="ECO:0000259" key="7">
    <source>
        <dbReference type="PROSITE" id="PS50850"/>
    </source>
</evidence>
<keyword evidence="2" id="KW-0813">Transport</keyword>
<evidence type="ECO:0000256" key="5">
    <source>
        <dbReference type="ARBA" id="ARBA00023136"/>
    </source>
</evidence>
<evidence type="ECO:0000313" key="9">
    <source>
        <dbReference type="Proteomes" id="UP000315289"/>
    </source>
</evidence>
<dbReference type="PANTHER" id="PTHR23504">
    <property type="entry name" value="MAJOR FACILITATOR SUPERFAMILY DOMAIN-CONTAINING PROTEIN 10"/>
    <property type="match status" value="1"/>
</dbReference>
<dbReference type="SUPFAM" id="SSF103473">
    <property type="entry name" value="MFS general substrate transporter"/>
    <property type="match status" value="1"/>
</dbReference>
<dbReference type="EMBL" id="VOAH01000011">
    <property type="protein sequence ID" value="TVP39794.1"/>
    <property type="molecule type" value="Genomic_DNA"/>
</dbReference>
<dbReference type="PROSITE" id="PS00216">
    <property type="entry name" value="SUGAR_TRANSPORT_1"/>
    <property type="match status" value="1"/>
</dbReference>
<proteinExistence type="predicted"/>
<dbReference type="InterPro" id="IPR036259">
    <property type="entry name" value="MFS_trans_sf"/>
</dbReference>
<feature type="transmembrane region" description="Helical" evidence="6">
    <location>
        <begin position="317"/>
        <end position="334"/>
    </location>
</feature>
<feature type="transmembrane region" description="Helical" evidence="6">
    <location>
        <begin position="374"/>
        <end position="397"/>
    </location>
</feature>
<dbReference type="OrthoDB" id="341449at2157"/>
<dbReference type="InterPro" id="IPR005829">
    <property type="entry name" value="Sugar_transporter_CS"/>
</dbReference>
<sequence length="432" mass="47148">MKQITLFPLLFSNFVGTLGFSIVLPFLVFLVVDFGGNSVIYGILSSIYPAFQLIGAPILGRWSDSFGRKKVLLISTAGTLIGWIIFLFALYMPKFDLIDINITLIGAFTLSMPLVVLFIARAIDGITGGNVSVANAYIADLSNDKTRSKNFGKMAISSNLGFIVGPALAGILGGTFYGNTLPVIIAIFVSLVAFIALWVLLKESNKAIKEIPPVQKDSVQRAYSYECKECFNPPNPDKLKFKDIFKLKYIPLLMILNFFIFLGFNIFYTSFPIHAVSSLKWTITEMGIFYAILSGLMILVQGPILRKASQRVSEGNLIIIGSFILGVNFILFFSNSIILIYVAAILFAVGNGLMWPSFMSILSKFAGKVHQGAVQGVASSIGSLASIIGLIVGGFLYNSIGSPTFLIAAVMIFIVFALSFSILKIKRTFETK</sequence>
<feature type="transmembrane region" description="Helical" evidence="6">
    <location>
        <begin position="71"/>
        <end position="92"/>
    </location>
</feature>
<dbReference type="Pfam" id="PF07690">
    <property type="entry name" value="MFS_1"/>
    <property type="match status" value="1"/>
</dbReference>
<dbReference type="AlphaFoldDB" id="A0A557ST71"/>
<feature type="transmembrane region" description="Helical" evidence="6">
    <location>
        <begin position="7"/>
        <end position="32"/>
    </location>
</feature>
<dbReference type="PANTHER" id="PTHR23504:SF15">
    <property type="entry name" value="MAJOR FACILITATOR SUPERFAMILY (MFS) PROFILE DOMAIN-CONTAINING PROTEIN"/>
    <property type="match status" value="1"/>
</dbReference>
<keyword evidence="4 6" id="KW-1133">Transmembrane helix</keyword>
<evidence type="ECO:0000256" key="1">
    <source>
        <dbReference type="ARBA" id="ARBA00004141"/>
    </source>
</evidence>
<evidence type="ECO:0000256" key="2">
    <source>
        <dbReference type="ARBA" id="ARBA00022448"/>
    </source>
</evidence>
<keyword evidence="9" id="KW-1185">Reference proteome</keyword>
<dbReference type="PROSITE" id="PS50850">
    <property type="entry name" value="MFS"/>
    <property type="match status" value="1"/>
</dbReference>
<feature type="transmembrane region" description="Helical" evidence="6">
    <location>
        <begin position="403"/>
        <end position="423"/>
    </location>
</feature>
<keyword evidence="3 6" id="KW-0812">Transmembrane</keyword>
<dbReference type="GO" id="GO:0022857">
    <property type="term" value="F:transmembrane transporter activity"/>
    <property type="evidence" value="ECO:0007669"/>
    <property type="project" value="InterPro"/>
</dbReference>
<feature type="transmembrane region" description="Helical" evidence="6">
    <location>
        <begin position="249"/>
        <end position="268"/>
    </location>
</feature>
<dbReference type="RefSeq" id="WP_144732567.1">
    <property type="nucleotide sequence ID" value="NZ_ML675587.1"/>
</dbReference>
<reference evidence="8 9" key="1">
    <citation type="journal article" date="2019" name="Front. Microbiol.">
        <title>Ammonia Oxidation by the Arctic Terrestrial Thaumarchaeote Candidatus Nitrosocosmicus arcticus Is Stimulated by Increasing Temperatures.</title>
        <authorList>
            <person name="Alves R.J.E."/>
            <person name="Kerou M."/>
            <person name="Zappe A."/>
            <person name="Bittner R."/>
            <person name="Abby S.S."/>
            <person name="Schmidt H.A."/>
            <person name="Pfeifer K."/>
            <person name="Schleper C."/>
        </authorList>
    </citation>
    <scope>NUCLEOTIDE SEQUENCE [LARGE SCALE GENOMIC DNA]</scope>
    <source>
        <strain evidence="8 9">Kfb</strain>
    </source>
</reference>
<dbReference type="InterPro" id="IPR020846">
    <property type="entry name" value="MFS_dom"/>
</dbReference>
<feature type="transmembrane region" description="Helical" evidence="6">
    <location>
        <begin position="155"/>
        <end position="177"/>
    </location>
</feature>
<comment type="caution">
    <text evidence="8">The sequence shown here is derived from an EMBL/GenBank/DDBJ whole genome shotgun (WGS) entry which is preliminary data.</text>
</comment>